<keyword evidence="4" id="KW-0862">Zinc</keyword>
<keyword evidence="2" id="KW-0479">Metal-binding</keyword>
<reference evidence="7 8" key="1">
    <citation type="submission" date="2019-12" db="EMBL/GenBank/DDBJ databases">
        <title>Comparative genomics gives insights into the taxonomy of the Azoarcus-Aromatoleum group and reveals separate origins of nif in the plant-associated Azoarcus and non-plant-associated Aromatoleum sub-groups.</title>
        <authorList>
            <person name="Lafos M."/>
            <person name="Maluk M."/>
            <person name="Batista M."/>
            <person name="Junghare M."/>
            <person name="Carmona M."/>
            <person name="Faoro H."/>
            <person name="Cruz L.M."/>
            <person name="Battistoni F."/>
            <person name="De Souza E."/>
            <person name="Pedrosa F."/>
            <person name="Chen W.-M."/>
            <person name="Poole P.S."/>
            <person name="Dixon R.A."/>
            <person name="James E.K."/>
        </authorList>
    </citation>
    <scope>NUCLEOTIDE SEQUENCE [LARGE SCALE GENOMIC DNA]</scope>
    <source>
        <strain evidence="7 8">T</strain>
    </source>
</reference>
<feature type="domain" description="MPN" evidence="6">
    <location>
        <begin position="45"/>
        <end position="122"/>
    </location>
</feature>
<keyword evidence="1" id="KW-0645">Protease</keyword>
<keyword evidence="3" id="KW-0378">Hydrolase</keyword>
<dbReference type="Pfam" id="PF04002">
    <property type="entry name" value="RadC"/>
    <property type="match status" value="1"/>
</dbReference>
<keyword evidence="8" id="KW-1185">Reference proteome</keyword>
<evidence type="ECO:0000256" key="3">
    <source>
        <dbReference type="ARBA" id="ARBA00022801"/>
    </source>
</evidence>
<dbReference type="Proteomes" id="UP000634522">
    <property type="component" value="Unassembled WGS sequence"/>
</dbReference>
<protein>
    <submittedName>
        <fullName evidence="7">DNA repair protein RadC</fullName>
    </submittedName>
</protein>
<dbReference type="PROSITE" id="PS50249">
    <property type="entry name" value="MPN"/>
    <property type="match status" value="1"/>
</dbReference>
<gene>
    <name evidence="7" type="ORF">GPA27_06895</name>
</gene>
<name>A0ABX1NCX0_9RHOO</name>
<evidence type="ECO:0000313" key="8">
    <source>
        <dbReference type="Proteomes" id="UP000634522"/>
    </source>
</evidence>
<dbReference type="InterPro" id="IPR025657">
    <property type="entry name" value="RadC_JAB"/>
</dbReference>
<comment type="caution">
    <text evidence="7">The sequence shown here is derived from an EMBL/GenBank/DDBJ whole genome shotgun (WGS) entry which is preliminary data.</text>
</comment>
<dbReference type="PANTHER" id="PTHR30471">
    <property type="entry name" value="DNA REPAIR PROTEIN RADC"/>
    <property type="match status" value="1"/>
</dbReference>
<sequence length="122" mass="13560">MSQLSLSLDSSLLVRDAQGRYLVASADQILAASRQAIAQKSPRGTLFTSPALFKDYLRATLASFEHEIFGAPYLDSQNRLIEYMKLFHGTIDQACVYPREVVKEALWLNAAAVVYSHNHPAC</sequence>
<proteinExistence type="predicted"/>
<evidence type="ECO:0000256" key="5">
    <source>
        <dbReference type="ARBA" id="ARBA00023049"/>
    </source>
</evidence>
<evidence type="ECO:0000256" key="4">
    <source>
        <dbReference type="ARBA" id="ARBA00022833"/>
    </source>
</evidence>
<evidence type="ECO:0000256" key="1">
    <source>
        <dbReference type="ARBA" id="ARBA00022670"/>
    </source>
</evidence>
<evidence type="ECO:0000259" key="6">
    <source>
        <dbReference type="PROSITE" id="PS50249"/>
    </source>
</evidence>
<dbReference type="EMBL" id="WTVS01000011">
    <property type="protein sequence ID" value="NMF97112.1"/>
    <property type="molecule type" value="Genomic_DNA"/>
</dbReference>
<dbReference type="PANTHER" id="PTHR30471:SF6">
    <property type="entry name" value="UPF0758 PROTEIN VC_0510"/>
    <property type="match status" value="1"/>
</dbReference>
<evidence type="ECO:0000256" key="2">
    <source>
        <dbReference type="ARBA" id="ARBA00022723"/>
    </source>
</evidence>
<keyword evidence="5" id="KW-0482">Metalloprotease</keyword>
<accession>A0ABX1NCX0</accession>
<dbReference type="Gene3D" id="3.40.140.10">
    <property type="entry name" value="Cytidine Deaminase, domain 2"/>
    <property type="match status" value="1"/>
</dbReference>
<evidence type="ECO:0000313" key="7">
    <source>
        <dbReference type="EMBL" id="NMF97112.1"/>
    </source>
</evidence>
<organism evidence="7 8">
    <name type="scientific">Aromatoleum toluolicum</name>
    <dbReference type="NCBI Taxonomy" id="90060"/>
    <lineage>
        <taxon>Bacteria</taxon>
        <taxon>Pseudomonadati</taxon>
        <taxon>Pseudomonadota</taxon>
        <taxon>Betaproteobacteria</taxon>
        <taxon>Rhodocyclales</taxon>
        <taxon>Rhodocyclaceae</taxon>
        <taxon>Aromatoleum</taxon>
    </lineage>
</organism>
<dbReference type="InterPro" id="IPR037518">
    <property type="entry name" value="MPN"/>
</dbReference>
<dbReference type="InterPro" id="IPR001405">
    <property type="entry name" value="UPF0758"/>
</dbReference>